<evidence type="ECO:0000256" key="1">
    <source>
        <dbReference type="SAM" id="Phobius"/>
    </source>
</evidence>
<dbReference type="RefSeq" id="WP_381515952.1">
    <property type="nucleotide sequence ID" value="NZ_JBHUEL010000011.1"/>
</dbReference>
<organism evidence="2 3">
    <name type="scientific">Sphingorhabdus buctiana</name>
    <dbReference type="NCBI Taxonomy" id="1508805"/>
    <lineage>
        <taxon>Bacteria</taxon>
        <taxon>Pseudomonadati</taxon>
        <taxon>Pseudomonadota</taxon>
        <taxon>Alphaproteobacteria</taxon>
        <taxon>Sphingomonadales</taxon>
        <taxon>Sphingomonadaceae</taxon>
        <taxon>Sphingorhabdus</taxon>
    </lineage>
</organism>
<dbReference type="InterPro" id="IPR025250">
    <property type="entry name" value="DUF4199"/>
</dbReference>
<evidence type="ECO:0000313" key="3">
    <source>
        <dbReference type="Proteomes" id="UP001597215"/>
    </source>
</evidence>
<dbReference type="EMBL" id="JBHUEL010000011">
    <property type="protein sequence ID" value="MFD1767926.1"/>
    <property type="molecule type" value="Genomic_DNA"/>
</dbReference>
<feature type="transmembrane region" description="Helical" evidence="1">
    <location>
        <begin position="7"/>
        <end position="27"/>
    </location>
</feature>
<comment type="caution">
    <text evidence="2">The sequence shown here is derived from an EMBL/GenBank/DDBJ whole genome shotgun (WGS) entry which is preliminary data.</text>
</comment>
<keyword evidence="1" id="KW-0812">Transmembrane</keyword>
<dbReference type="Pfam" id="PF13858">
    <property type="entry name" value="DUF4199"/>
    <property type="match status" value="1"/>
</dbReference>
<feature type="transmembrane region" description="Helical" evidence="1">
    <location>
        <begin position="65"/>
        <end position="87"/>
    </location>
</feature>
<keyword evidence="1" id="KW-0472">Membrane</keyword>
<proteinExistence type="predicted"/>
<keyword evidence="1" id="KW-1133">Transmembrane helix</keyword>
<evidence type="ECO:0000313" key="2">
    <source>
        <dbReference type="EMBL" id="MFD1767926.1"/>
    </source>
</evidence>
<keyword evidence="3" id="KW-1185">Reference proteome</keyword>
<dbReference type="Proteomes" id="UP001597215">
    <property type="component" value="Unassembled WGS sequence"/>
</dbReference>
<feature type="transmembrane region" description="Helical" evidence="1">
    <location>
        <begin position="33"/>
        <end position="53"/>
    </location>
</feature>
<sequence length="177" mass="18923">MGRIIGVYGTISGLVLASSFLVGWLMGAEIDDHNVFVGYTIMLVALSMVFIGVKKYRDTVLGGVIRFWPAVGVGLGIAAVASLFYVIGWEIYMYATDYSFMGAYVDSTIAAKQAAGAPAAEIAKFTAEMKAFEVQYANPLFRVAITLAEIAPVGMLVALISAALLRKSSFMPAKTRS</sequence>
<reference evidence="3" key="1">
    <citation type="journal article" date="2019" name="Int. J. Syst. Evol. Microbiol.">
        <title>The Global Catalogue of Microorganisms (GCM) 10K type strain sequencing project: providing services to taxonomists for standard genome sequencing and annotation.</title>
        <authorList>
            <consortium name="The Broad Institute Genomics Platform"/>
            <consortium name="The Broad Institute Genome Sequencing Center for Infectious Disease"/>
            <person name="Wu L."/>
            <person name="Ma J."/>
        </authorList>
    </citation>
    <scope>NUCLEOTIDE SEQUENCE [LARGE SCALE GENOMIC DNA]</scope>
    <source>
        <strain evidence="3">CGMCC 1.12449</strain>
    </source>
</reference>
<gene>
    <name evidence="2" type="ORF">ACFSAG_13845</name>
</gene>
<accession>A0ABW4MFQ2</accession>
<feature type="transmembrane region" description="Helical" evidence="1">
    <location>
        <begin position="140"/>
        <end position="165"/>
    </location>
</feature>
<name>A0ABW4MFQ2_9SPHN</name>
<protein>
    <submittedName>
        <fullName evidence="2">DUF4199 domain-containing protein</fullName>
    </submittedName>
</protein>